<dbReference type="Pfam" id="PF26544">
    <property type="entry name" value="Mdm12"/>
    <property type="match status" value="3"/>
</dbReference>
<comment type="subcellular location">
    <subcellularLocation>
        <location evidence="1">Membrane</location>
    </subcellularLocation>
    <subcellularLocation>
        <location evidence="9">Mitochondrion outer membrane</location>
        <topology evidence="9">Peripheral membrane protein</topology>
        <orientation evidence="9">Cytoplasmic side</orientation>
    </subcellularLocation>
    <subcellularLocation>
        <location evidence="9">Endoplasmic reticulum membrane</location>
        <topology evidence="9">Peripheral membrane protein</topology>
        <orientation evidence="9">Cytoplasmic side</orientation>
    </subcellularLocation>
    <text evidence="9">The ERMES/MDM complex localizes to a few discrete foci (around 10 per single cell), that represent mitochondria-endoplasmic reticulum junctions. These foci are often found next to mtDNA nucleoids.</text>
</comment>
<feature type="compositionally biased region" description="Acidic residues" evidence="10">
    <location>
        <begin position="394"/>
        <end position="418"/>
    </location>
</feature>
<sequence>MSFDINWNKLIEDDSINKAIQLFLDKQFQKIKLPNYISNLSVTDFHLGDIPPDLTIRHIGDPFDEFYTEEQELPTPPIPPQQQQQQQPPQPTDEDDHCSYNEDEDNEEDNVDDDDYVNGLASITERMGIFNFNQPLTSTAMPTTTPSKQSSTTATSSATPNSTNNRSRDSLSMLHPPLGVNTIIGIGAPTTKTGSDTPTTILNQNYRLPSLPKITSKRKSLQDENDIQLIVEINYKGNLHINLIVNLLVNYPSPNFISLPIKLHITDIVIHSIATIAYLKKSIYLSFLCDITDESSDYFSHQPIPKSTPLSNVNSGGNFVDYYSGGGAAGGAGGDSIKERIDIIKKIRIESEIGEVENNVLRNVGKVEKFLIEQLRNLIRDEIAWPSWICIDLNEEEEESSDEEGEGNEEDDSEEEGDTSGSSEDSETLNNSEST</sequence>
<dbReference type="InterPro" id="IPR027532">
    <property type="entry name" value="Mdm12"/>
</dbReference>
<keyword evidence="8 9" id="KW-0472">Membrane</keyword>
<dbReference type="HAMAP" id="MF_03104">
    <property type="entry name" value="Mdm12"/>
    <property type="match status" value="1"/>
</dbReference>
<evidence type="ECO:0000256" key="6">
    <source>
        <dbReference type="ARBA" id="ARBA00023121"/>
    </source>
</evidence>
<dbReference type="GO" id="GO:0008289">
    <property type="term" value="F:lipid binding"/>
    <property type="evidence" value="ECO:0007669"/>
    <property type="project" value="UniProtKB-KW"/>
</dbReference>
<keyword evidence="4 9" id="KW-0256">Endoplasmic reticulum</keyword>
<dbReference type="OrthoDB" id="3356905at2759"/>
<dbReference type="GO" id="GO:1990456">
    <property type="term" value="P:mitochondrion-endoplasmic reticulum membrane tethering"/>
    <property type="evidence" value="ECO:0007669"/>
    <property type="project" value="TreeGrafter"/>
</dbReference>
<comment type="similarity">
    <text evidence="9">Belongs to the MDM12 family.</text>
</comment>
<dbReference type="GO" id="GO:0015914">
    <property type="term" value="P:phospholipid transport"/>
    <property type="evidence" value="ECO:0007669"/>
    <property type="project" value="TreeGrafter"/>
</dbReference>
<evidence type="ECO:0000256" key="9">
    <source>
        <dbReference type="HAMAP-Rule" id="MF_03104"/>
    </source>
</evidence>
<dbReference type="PROSITE" id="PS51847">
    <property type="entry name" value="SMP"/>
    <property type="match status" value="1"/>
</dbReference>
<feature type="region of interest" description="Disordered" evidence="10">
    <location>
        <begin position="394"/>
        <end position="435"/>
    </location>
</feature>
<comment type="caution">
    <text evidence="12">The sequence shown here is derived from an EMBL/GenBank/DDBJ whole genome shotgun (WGS) entry which is preliminary data.</text>
</comment>
<dbReference type="GO" id="GO:0045040">
    <property type="term" value="P:protein insertion into mitochondrial outer membrane"/>
    <property type="evidence" value="ECO:0007669"/>
    <property type="project" value="UniProtKB-UniRule"/>
</dbReference>
<dbReference type="Proteomes" id="UP000694255">
    <property type="component" value="Unassembled WGS sequence"/>
</dbReference>
<evidence type="ECO:0000259" key="11">
    <source>
        <dbReference type="PROSITE" id="PS51847"/>
    </source>
</evidence>
<reference evidence="12 13" key="1">
    <citation type="journal article" date="2021" name="DNA Res.">
        <title>Genome analysis of Candida subhashii reveals its hybrid nature and dual mitochondrial genome conformations.</title>
        <authorList>
            <person name="Mixao V."/>
            <person name="Hegedusova E."/>
            <person name="Saus E."/>
            <person name="Pryszcz L.P."/>
            <person name="Cillingova A."/>
            <person name="Nosek J."/>
            <person name="Gabaldon T."/>
        </authorList>
    </citation>
    <scope>NUCLEOTIDE SEQUENCE [LARGE SCALE GENOMIC DNA]</scope>
    <source>
        <strain evidence="12 13">CBS 10753</strain>
    </source>
</reference>
<feature type="compositionally biased region" description="Acidic residues" evidence="10">
    <location>
        <begin position="92"/>
        <end position="115"/>
    </location>
</feature>
<evidence type="ECO:0000313" key="13">
    <source>
        <dbReference type="Proteomes" id="UP000694255"/>
    </source>
</evidence>
<evidence type="ECO:0000256" key="1">
    <source>
        <dbReference type="ARBA" id="ARBA00004370"/>
    </source>
</evidence>
<evidence type="ECO:0000256" key="10">
    <source>
        <dbReference type="SAM" id="MobiDB-lite"/>
    </source>
</evidence>
<evidence type="ECO:0000256" key="2">
    <source>
        <dbReference type="ARBA" id="ARBA00022448"/>
    </source>
</evidence>
<keyword evidence="2" id="KW-0813">Transport</keyword>
<feature type="region of interest" description="Disordered" evidence="10">
    <location>
        <begin position="135"/>
        <end position="172"/>
    </location>
</feature>
<name>A0A8J5QU29_9ASCO</name>
<feature type="domain" description="SMP-LTD" evidence="11">
    <location>
        <begin position="1"/>
        <end position="394"/>
    </location>
</feature>
<dbReference type="GO" id="GO:0032865">
    <property type="term" value="C:ERMES complex"/>
    <property type="evidence" value="ECO:0007669"/>
    <property type="project" value="UniProtKB-UniRule"/>
</dbReference>
<feature type="region of interest" description="Disordered" evidence="10">
    <location>
        <begin position="70"/>
        <end position="115"/>
    </location>
</feature>
<protein>
    <recommendedName>
        <fullName evidence="9">Mitochondrial distribution and morphology protein 12</fullName>
    </recommendedName>
    <alternativeName>
        <fullName evidence="9">Mitochondrial inheritance component MDM12</fullName>
    </alternativeName>
</protein>
<dbReference type="PANTHER" id="PTHR28204">
    <property type="entry name" value="MITOCHONDRIAL DISTRIBUTION AND MORPHOLOGY PROTEIN 12"/>
    <property type="match status" value="1"/>
</dbReference>
<evidence type="ECO:0000256" key="8">
    <source>
        <dbReference type="ARBA" id="ARBA00023136"/>
    </source>
</evidence>
<evidence type="ECO:0000313" key="12">
    <source>
        <dbReference type="EMBL" id="KAG7665002.1"/>
    </source>
</evidence>
<proteinExistence type="inferred from homology"/>
<comment type="function">
    <text evidence="9">Component of the ERMES/MDM complex, which serves as a molecular tether to connect the endoplasmic reticulum (ER) and mitochondria. Components of this complex are involved in the control of mitochondrial shape and protein biogenesis, and function in nonvesicular lipid trafficking between the ER and mitochondria. MDM12 is required for the interaction of the ER-resident membrane protein MMM1 and the outer mitochondrial membrane-resident beta-barrel protein MDM10. The MDM12-MMM1 subcomplex functions in the major beta-barrel assembly pathway that is responsible for biogenesis of all mitochondrial outer membrane beta-barrel proteins, and acts in a late step after the SAM complex. The MDM10-MDM12-MMM1 subcomplex further acts in the TOM40-specific pathway after the action of the MDM12-MMM1 complex. Essential for establishing and maintaining the structure of mitochondria and maintenance of mtDNA nucleoids.</text>
</comment>
<keyword evidence="6" id="KW-0446">Lipid-binding</keyword>
<organism evidence="12 13">
    <name type="scientific">[Candida] subhashii</name>
    <dbReference type="NCBI Taxonomy" id="561895"/>
    <lineage>
        <taxon>Eukaryota</taxon>
        <taxon>Fungi</taxon>
        <taxon>Dikarya</taxon>
        <taxon>Ascomycota</taxon>
        <taxon>Saccharomycotina</taxon>
        <taxon>Pichiomycetes</taxon>
        <taxon>Debaryomycetaceae</taxon>
        <taxon>Spathaspora</taxon>
    </lineage>
</organism>
<keyword evidence="13" id="KW-1185">Reference proteome</keyword>
<evidence type="ECO:0000256" key="3">
    <source>
        <dbReference type="ARBA" id="ARBA00022787"/>
    </source>
</evidence>
<comment type="subunit">
    <text evidence="9">Component of the ER-mitochondria encounter structure (ERMES) or MDM complex, composed of MMM1, MDM10, MDM12 and MDM34. A MMM1 homodimer associates with one molecule of MDM12 on each side in a pairwise head-to-tail manner, and the SMP-LTD domains of MMM1 and MDM12 generate a continuous hydrophobic tunnel for phospholipid trafficking.</text>
</comment>
<gene>
    <name evidence="9" type="primary">MDM12</name>
    <name evidence="12" type="ORF">J8A68_001467</name>
</gene>
<accession>A0A8J5QU29</accession>
<evidence type="ECO:0000256" key="7">
    <source>
        <dbReference type="ARBA" id="ARBA00023128"/>
    </source>
</evidence>
<keyword evidence="5" id="KW-0445">Lipid transport</keyword>
<dbReference type="InterPro" id="IPR031468">
    <property type="entry name" value="SMP_LBD"/>
</dbReference>
<evidence type="ECO:0000256" key="4">
    <source>
        <dbReference type="ARBA" id="ARBA00022824"/>
    </source>
</evidence>
<dbReference type="EMBL" id="JAGSYN010000055">
    <property type="protein sequence ID" value="KAG7665002.1"/>
    <property type="molecule type" value="Genomic_DNA"/>
</dbReference>
<keyword evidence="3 9" id="KW-1000">Mitochondrion outer membrane</keyword>
<dbReference type="GO" id="GO:0005789">
    <property type="term" value="C:endoplasmic reticulum membrane"/>
    <property type="evidence" value="ECO:0007669"/>
    <property type="project" value="UniProtKB-SubCell"/>
</dbReference>
<dbReference type="AlphaFoldDB" id="A0A8J5QU29"/>
<dbReference type="CDD" id="cd21672">
    <property type="entry name" value="SMP_Mdm12"/>
    <property type="match status" value="1"/>
</dbReference>
<feature type="compositionally biased region" description="Low complexity" evidence="10">
    <location>
        <begin position="142"/>
        <end position="165"/>
    </location>
</feature>
<dbReference type="PANTHER" id="PTHR28204:SF1">
    <property type="entry name" value="MITOCHONDRIAL DISTRIBUTION AND MORPHOLOGY PROTEIN 12"/>
    <property type="match status" value="1"/>
</dbReference>
<keyword evidence="7 9" id="KW-0496">Mitochondrion</keyword>
<evidence type="ECO:0000256" key="5">
    <source>
        <dbReference type="ARBA" id="ARBA00023055"/>
    </source>
</evidence>